<gene>
    <name evidence="1" type="ORF">QUV96_01370</name>
</gene>
<organism evidence="1 2">
    <name type="scientific">Amedibacillus dolichus</name>
    <dbReference type="NCBI Taxonomy" id="31971"/>
    <lineage>
        <taxon>Bacteria</taxon>
        <taxon>Bacillati</taxon>
        <taxon>Bacillota</taxon>
        <taxon>Erysipelotrichia</taxon>
        <taxon>Erysipelotrichales</taxon>
        <taxon>Erysipelotrichaceae</taxon>
        <taxon>Amedibacillus</taxon>
    </lineage>
</organism>
<reference evidence="1 2" key="1">
    <citation type="submission" date="2023-06" db="EMBL/GenBank/DDBJ databases">
        <title>Identification and characterization of horizontal gene transfer across gut microbiota members of farm animals based on homology search.</title>
        <authorList>
            <person name="Schwarzerova J."/>
            <person name="Nykrynova M."/>
            <person name="Jureckova K."/>
            <person name="Cejkova D."/>
            <person name="Rychlik I."/>
        </authorList>
    </citation>
    <scope>NUCLEOTIDE SEQUENCE [LARGE SCALE GENOMIC DNA]</scope>
    <source>
        <strain evidence="1 2">ET39</strain>
    </source>
</reference>
<proteinExistence type="predicted"/>
<accession>A0ABT7UBD1</accession>
<keyword evidence="2" id="KW-1185">Reference proteome</keyword>
<dbReference type="Proteomes" id="UP001529340">
    <property type="component" value="Unassembled WGS sequence"/>
</dbReference>
<dbReference type="EMBL" id="JAUDCG010000004">
    <property type="protein sequence ID" value="MDM8156283.1"/>
    <property type="molecule type" value="Genomic_DNA"/>
</dbReference>
<reference evidence="1 2" key="3">
    <citation type="submission" date="2023-06" db="EMBL/GenBank/DDBJ databases">
        <authorList>
            <person name="Zeman M."/>
            <person name="Kubasova T."/>
            <person name="Jahodarova E."/>
            <person name="Nykrynova M."/>
            <person name="Rychlik I."/>
        </authorList>
    </citation>
    <scope>NUCLEOTIDE SEQUENCE [LARGE SCALE GENOMIC DNA]</scope>
    <source>
        <strain evidence="1 2">ET39</strain>
    </source>
</reference>
<dbReference type="RefSeq" id="WP_289606754.1">
    <property type="nucleotide sequence ID" value="NZ_JAUDCG010000004.1"/>
</dbReference>
<reference evidence="2" key="2">
    <citation type="submission" date="2023-06" db="EMBL/GenBank/DDBJ databases">
        <title>Identification and characterization of horizontal gene transfer across gut microbiota members of farm animals based on homology search.</title>
        <authorList>
            <person name="Zeman M."/>
            <person name="Kubasova T."/>
            <person name="Jahodarova E."/>
            <person name="Nykrynova M."/>
            <person name="Rychlik I."/>
        </authorList>
    </citation>
    <scope>NUCLEOTIDE SEQUENCE [LARGE SCALE GENOMIC DNA]</scope>
    <source>
        <strain evidence="2">ET39</strain>
    </source>
</reference>
<evidence type="ECO:0000313" key="1">
    <source>
        <dbReference type="EMBL" id="MDM8156283.1"/>
    </source>
</evidence>
<sequence length="57" mass="6672">METRKKAAQLLTAMQGILYGKPALLCDLLSERLSWPKRLRICFQIRKKKSKEKRLSP</sequence>
<name>A0ABT7UBD1_9FIRM</name>
<protein>
    <submittedName>
        <fullName evidence="1">Uncharacterized protein</fullName>
    </submittedName>
</protein>
<evidence type="ECO:0000313" key="2">
    <source>
        <dbReference type="Proteomes" id="UP001529340"/>
    </source>
</evidence>
<comment type="caution">
    <text evidence="1">The sequence shown here is derived from an EMBL/GenBank/DDBJ whole genome shotgun (WGS) entry which is preliminary data.</text>
</comment>